<feature type="compositionally biased region" description="Gly residues" evidence="3">
    <location>
        <begin position="500"/>
        <end position="516"/>
    </location>
</feature>
<evidence type="ECO:0000256" key="1">
    <source>
        <dbReference type="ARBA" id="ARBA00022884"/>
    </source>
</evidence>
<dbReference type="Proteomes" id="UP001497392">
    <property type="component" value="Unassembled WGS sequence"/>
</dbReference>
<feature type="compositionally biased region" description="Gly residues" evidence="3">
    <location>
        <begin position="935"/>
        <end position="962"/>
    </location>
</feature>
<keyword evidence="1 2" id="KW-0694">RNA-binding</keyword>
<feature type="compositionally biased region" description="Gly residues" evidence="3">
    <location>
        <begin position="435"/>
        <end position="445"/>
    </location>
</feature>
<feature type="domain" description="RRM" evidence="4">
    <location>
        <begin position="318"/>
        <end position="399"/>
    </location>
</feature>
<dbReference type="EMBL" id="CAXHTA020000021">
    <property type="protein sequence ID" value="CAL5229784.1"/>
    <property type="molecule type" value="Genomic_DNA"/>
</dbReference>
<gene>
    <name evidence="5" type="primary">g13173</name>
    <name evidence="5" type="ORF">VP750_LOCUS11690</name>
</gene>
<accession>A0ABP1GC83</accession>
<dbReference type="SUPFAM" id="SSF54928">
    <property type="entry name" value="RNA-binding domain, RBD"/>
    <property type="match status" value="1"/>
</dbReference>
<dbReference type="PROSITE" id="PS50102">
    <property type="entry name" value="RRM"/>
    <property type="match status" value="2"/>
</dbReference>
<dbReference type="PANTHER" id="PTHR10352">
    <property type="entry name" value="EUKARYOTIC TRANSLATION INITIATION FACTOR 3 SUBUNIT G"/>
    <property type="match status" value="1"/>
</dbReference>
<name>A0ABP1GC83_9CHLO</name>
<feature type="compositionally biased region" description="Basic and acidic residues" evidence="3">
    <location>
        <begin position="403"/>
        <end position="433"/>
    </location>
</feature>
<feature type="region of interest" description="Disordered" evidence="3">
    <location>
        <begin position="402"/>
        <end position="516"/>
    </location>
</feature>
<feature type="region of interest" description="Disordered" evidence="3">
    <location>
        <begin position="1"/>
        <end position="79"/>
    </location>
</feature>
<dbReference type="Pfam" id="PF00076">
    <property type="entry name" value="RRM_1"/>
    <property type="match status" value="2"/>
</dbReference>
<protein>
    <submittedName>
        <fullName evidence="5">G13173 protein</fullName>
    </submittedName>
</protein>
<dbReference type="InterPro" id="IPR000504">
    <property type="entry name" value="RRM_dom"/>
</dbReference>
<dbReference type="Gene3D" id="3.30.70.330">
    <property type="match status" value="2"/>
</dbReference>
<dbReference type="InterPro" id="IPR035979">
    <property type="entry name" value="RBD_domain_sf"/>
</dbReference>
<evidence type="ECO:0000256" key="2">
    <source>
        <dbReference type="PROSITE-ProRule" id="PRU00176"/>
    </source>
</evidence>
<comment type="caution">
    <text evidence="5">The sequence shown here is derived from an EMBL/GenBank/DDBJ whole genome shotgun (WGS) entry which is preliminary data.</text>
</comment>
<evidence type="ECO:0000256" key="3">
    <source>
        <dbReference type="SAM" id="MobiDB-lite"/>
    </source>
</evidence>
<evidence type="ECO:0000259" key="4">
    <source>
        <dbReference type="PROSITE" id="PS50102"/>
    </source>
</evidence>
<feature type="domain" description="RRM" evidence="4">
    <location>
        <begin position="216"/>
        <end position="304"/>
    </location>
</feature>
<evidence type="ECO:0000313" key="5">
    <source>
        <dbReference type="EMBL" id="CAL5229784.1"/>
    </source>
</evidence>
<sequence length="962" mass="98752">MAAKDDGGLDLDQDTQEALSLQENGAGDGDLDLGDDGNSQAPLEEGPEDIETDANGAMEDRAGNQKESRSEAQGPQEWETFEDIPLSMQPSPIIRILNVPGSQAGASEERLMSLLQEHDLSVRSIAFDAPHGADTKRIAYVRLTPPALPWRSNGAEPMDEQQAAPEKQGRKRGRGSAGGSSIDALAESAVRKLSSIEPPLQLGGQDLQFQAQREMVTLFIGNLTQEWQDEQTLHTELSKHGRLERLFIAKTADGSHKKYAIAEFDIPYSASRAKKALDQIENSMKPDQNKRGGGSATQVKLLRSEFAAIKSVQSQFSKILFVSNLPPRYKDVRELRTIFEEFGPLSDINVPINQMNNQPRGFAFVEYKRSTYADAAFRAYEDVEDHPKLGRILVSFANPAKITGERNQERRDRRDGSGRDNRARDAPPRERGQRGSRGGGGGGGLAADMRHDGAGRGMRGAAPMPGGPRGPPFGGNGPPGARGPPLRGPPMPMGAPAGFPGHGGRGGGGRGYGPGTGYDDMPLPMDPMPGVAMPLGQSAEMAAMVRMQRQLAANQAAMAQQLREAQAAAQAAQRAVQQAEAKAASEQQLRRAEEEAHKAAQLKLASAQTRPAAMARGQPGVRGQHTAGAGGDAYGRSAAQPAGHAAVPGYGDGGAAGYDQYSGYADPAAAHGAGAYAVSGVAGASAGYDASGYDTMGRGSQAGYGGDTGYGAASAQGAGYGASHTDAPGYGMTSTGYGASSDYGAASHTYGGQAGYDQSGYGAQAGYGSATDLGTKAAGALTGYEGSGYGQTGYGQGAASSGGRYGAQQDAYGAAASTGYDAAGYGASAAATGGAGYSSQGYDASSGYGAQGYGGGYGEDGYGQGAAQKGYGAQGDAYGRAASDYGQPAARAKQHAARPGAAHAGYGQGAAGYSQGYDSGYGQAAAGQKRSADAYGGGQGQGQGGYGSAAYGYGGGNKRARG</sequence>
<keyword evidence="6" id="KW-1185">Reference proteome</keyword>
<feature type="region of interest" description="Disordered" evidence="3">
    <location>
        <begin position="150"/>
        <end position="180"/>
    </location>
</feature>
<dbReference type="InterPro" id="IPR012677">
    <property type="entry name" value="Nucleotide-bd_a/b_plait_sf"/>
</dbReference>
<evidence type="ECO:0000313" key="6">
    <source>
        <dbReference type="Proteomes" id="UP001497392"/>
    </source>
</evidence>
<feature type="compositionally biased region" description="Basic and acidic residues" evidence="3">
    <location>
        <begin position="588"/>
        <end position="598"/>
    </location>
</feature>
<reference evidence="5 6" key="1">
    <citation type="submission" date="2024-06" db="EMBL/GenBank/DDBJ databases">
        <authorList>
            <person name="Kraege A."/>
            <person name="Thomma B."/>
        </authorList>
    </citation>
    <scope>NUCLEOTIDE SEQUENCE [LARGE SCALE GENOMIC DNA]</scope>
</reference>
<feature type="compositionally biased region" description="Basic and acidic residues" evidence="3">
    <location>
        <begin position="58"/>
        <end position="70"/>
    </location>
</feature>
<dbReference type="SMART" id="SM00360">
    <property type="entry name" value="RRM"/>
    <property type="match status" value="2"/>
</dbReference>
<dbReference type="CDD" id="cd00590">
    <property type="entry name" value="RRM_SF"/>
    <property type="match status" value="1"/>
</dbReference>
<proteinExistence type="predicted"/>
<feature type="region of interest" description="Disordered" evidence="3">
    <location>
        <begin position="928"/>
        <end position="962"/>
    </location>
</feature>
<feature type="region of interest" description="Disordered" evidence="3">
    <location>
        <begin position="584"/>
        <end position="642"/>
    </location>
</feature>
<organism evidence="5 6">
    <name type="scientific">Coccomyxa viridis</name>
    <dbReference type="NCBI Taxonomy" id="1274662"/>
    <lineage>
        <taxon>Eukaryota</taxon>
        <taxon>Viridiplantae</taxon>
        <taxon>Chlorophyta</taxon>
        <taxon>core chlorophytes</taxon>
        <taxon>Trebouxiophyceae</taxon>
        <taxon>Trebouxiophyceae incertae sedis</taxon>
        <taxon>Coccomyxaceae</taxon>
        <taxon>Coccomyxa</taxon>
    </lineage>
</organism>